<organism evidence="2 3">
    <name type="scientific">Methanoculleus frigidifontis</name>
    <dbReference type="NCBI Taxonomy" id="2584085"/>
    <lineage>
        <taxon>Archaea</taxon>
        <taxon>Methanobacteriati</taxon>
        <taxon>Methanobacteriota</taxon>
        <taxon>Stenosarchaea group</taxon>
        <taxon>Methanomicrobia</taxon>
        <taxon>Methanomicrobiales</taxon>
        <taxon>Methanomicrobiaceae</taxon>
        <taxon>Methanoculleus</taxon>
    </lineage>
</organism>
<sequence>MTIEIIPQLRTLGLNEYEARVYSTLVGLRKATAREIHRLSGVPRGRIYEILHDLVRRGFIGVEEGSPNSYYVLDTDAVIDRLKEDAVRSLEEARTALKSLEVELPVPPTPWFVLRSDWAIENHFQSVFRKVQDELLVLCRDPLFLQEHERLFKQLRRRIQVSIVVSDKEAFSAVRLPIYEADGLLRDFFDEEIPGQGRVDMTAVFFIDAKEIFFIGRSGAEQVAFIGTERALIRYLAKSIAERIRE</sequence>
<dbReference type="RefSeq" id="WP_301662810.1">
    <property type="nucleotide sequence ID" value="NZ_VCYH01000001.1"/>
</dbReference>
<reference evidence="2" key="1">
    <citation type="submission" date="2019-05" db="EMBL/GenBank/DDBJ databases">
        <title>Methanoculleus sp. FWC-SCC1, a methanogenic archaeon isolated from deep marine cold seep.</title>
        <authorList>
            <person name="Chen Y.-W."/>
            <person name="Chen S.-C."/>
            <person name="Teng N.-H."/>
            <person name="Lai M.-C."/>
        </authorList>
    </citation>
    <scope>NUCLEOTIDE SEQUENCE</scope>
    <source>
        <strain evidence="2">FWC-SCC1</strain>
    </source>
</reference>
<dbReference type="Gene3D" id="1.10.10.10">
    <property type="entry name" value="Winged helix-like DNA-binding domain superfamily/Winged helix DNA-binding domain"/>
    <property type="match status" value="1"/>
</dbReference>
<dbReference type="Proteomes" id="UP001168338">
    <property type="component" value="Unassembled WGS sequence"/>
</dbReference>
<evidence type="ECO:0000259" key="1">
    <source>
        <dbReference type="Pfam" id="PF01978"/>
    </source>
</evidence>
<dbReference type="InterPro" id="IPR051797">
    <property type="entry name" value="TrmB-like"/>
</dbReference>
<dbReference type="EMBL" id="VCYH01000001">
    <property type="protein sequence ID" value="MDN7023757.1"/>
    <property type="molecule type" value="Genomic_DNA"/>
</dbReference>
<dbReference type="InterPro" id="IPR002831">
    <property type="entry name" value="Tscrpt_reg_TrmB_N"/>
</dbReference>
<dbReference type="Pfam" id="PF01978">
    <property type="entry name" value="TrmB"/>
    <property type="match status" value="1"/>
</dbReference>
<evidence type="ECO:0000313" key="2">
    <source>
        <dbReference type="EMBL" id="MDN7023757.1"/>
    </source>
</evidence>
<proteinExistence type="predicted"/>
<dbReference type="InterPro" id="IPR036388">
    <property type="entry name" value="WH-like_DNA-bd_sf"/>
</dbReference>
<keyword evidence="3" id="KW-1185">Reference proteome</keyword>
<dbReference type="PANTHER" id="PTHR34293">
    <property type="entry name" value="HTH-TYPE TRANSCRIPTIONAL REGULATOR TRMBL2"/>
    <property type="match status" value="1"/>
</dbReference>
<evidence type="ECO:0000313" key="3">
    <source>
        <dbReference type="Proteomes" id="UP001168338"/>
    </source>
</evidence>
<dbReference type="PANTHER" id="PTHR34293:SF1">
    <property type="entry name" value="HTH-TYPE TRANSCRIPTIONAL REGULATOR TRMBL2"/>
    <property type="match status" value="1"/>
</dbReference>
<feature type="domain" description="Transcription regulator TrmB N-terminal" evidence="1">
    <location>
        <begin position="9"/>
        <end position="75"/>
    </location>
</feature>
<dbReference type="InterPro" id="IPR036390">
    <property type="entry name" value="WH_DNA-bd_sf"/>
</dbReference>
<name>A0ABT8M747_9EURY</name>
<dbReference type="SUPFAM" id="SSF46785">
    <property type="entry name" value="Winged helix' DNA-binding domain"/>
    <property type="match status" value="1"/>
</dbReference>
<accession>A0ABT8M747</accession>
<gene>
    <name evidence="2" type="ORF">FGU65_02405</name>
</gene>
<protein>
    <submittedName>
        <fullName evidence="2">TrmB family transcriptional regulator</fullName>
    </submittedName>
</protein>
<comment type="caution">
    <text evidence="2">The sequence shown here is derived from an EMBL/GenBank/DDBJ whole genome shotgun (WGS) entry which is preliminary data.</text>
</comment>